<accession>A0A0R3PUY2</accession>
<evidence type="ECO:0000313" key="4">
    <source>
        <dbReference type="Proteomes" id="UP000267027"/>
    </source>
</evidence>
<evidence type="ECO:0000313" key="3">
    <source>
        <dbReference type="EMBL" id="VDM61357.1"/>
    </source>
</evidence>
<evidence type="ECO:0000313" key="5">
    <source>
        <dbReference type="WBParaSite" id="ACOC_0000977101-mRNA-1"/>
    </source>
</evidence>
<evidence type="ECO:0000256" key="1">
    <source>
        <dbReference type="SAM" id="MobiDB-lite"/>
    </source>
</evidence>
<feature type="transmembrane region" description="Helical" evidence="2">
    <location>
        <begin position="67"/>
        <end position="85"/>
    </location>
</feature>
<protein>
    <submittedName>
        <fullName evidence="5">CUE domain-containing protein</fullName>
    </submittedName>
</protein>
<keyword evidence="2" id="KW-0472">Membrane</keyword>
<dbReference type="AlphaFoldDB" id="A0A0R3PUY2"/>
<reference evidence="5" key="1">
    <citation type="submission" date="2017-02" db="UniProtKB">
        <authorList>
            <consortium name="WormBaseParasite"/>
        </authorList>
    </citation>
    <scope>IDENTIFICATION</scope>
</reference>
<reference evidence="3 4" key="2">
    <citation type="submission" date="2018-11" db="EMBL/GenBank/DDBJ databases">
        <authorList>
            <consortium name="Pathogen Informatics"/>
        </authorList>
    </citation>
    <scope>NUCLEOTIDE SEQUENCE [LARGE SCALE GENOMIC DNA]</scope>
    <source>
        <strain evidence="3 4">Costa Rica</strain>
    </source>
</reference>
<feature type="transmembrane region" description="Helical" evidence="2">
    <location>
        <begin position="23"/>
        <end position="46"/>
    </location>
</feature>
<proteinExistence type="predicted"/>
<dbReference type="STRING" id="334426.A0A0R3PUY2"/>
<dbReference type="EMBL" id="UYYA01004350">
    <property type="protein sequence ID" value="VDM61357.1"/>
    <property type="molecule type" value="Genomic_DNA"/>
</dbReference>
<sequence>MVYDAALGYDPEEWEECPHKEQIMVFSFFTRLLLSSFAVAFVVYFFRLIDGNKQKDEKQELSVSNEFVYLLKTTFVFLFFLIFPHELVKSKNKEMSAVPGAAEDLLKEANDYMKGELITRQVKDGISGAVKAVTTSHLPETFAQFIEEPRRRAEEALRTGVNHEESSRPQQMLVGARPEPFDQPEQPQRHPLQVSSATKYKISKEDEQALRQWDLERQKLEAERLAKLQDREVGGDESEQTSGMLPASQISFLSHSTQEGELLDRREETIRNNEPQNRLERKIMTEIGHIAESTPTVRQQRYESNATSVFFLIDSFSPYFFFNFTG</sequence>
<dbReference type="OMA" id="RESTFCI"/>
<evidence type="ECO:0000256" key="2">
    <source>
        <dbReference type="SAM" id="Phobius"/>
    </source>
</evidence>
<name>A0A0R3PUY2_ANGCS</name>
<keyword evidence="2" id="KW-1133">Transmembrane helix</keyword>
<dbReference type="OrthoDB" id="5851038at2759"/>
<dbReference type="Proteomes" id="UP000267027">
    <property type="component" value="Unassembled WGS sequence"/>
</dbReference>
<keyword evidence="4" id="KW-1185">Reference proteome</keyword>
<organism evidence="5">
    <name type="scientific">Angiostrongylus costaricensis</name>
    <name type="common">Nematode worm</name>
    <dbReference type="NCBI Taxonomy" id="334426"/>
    <lineage>
        <taxon>Eukaryota</taxon>
        <taxon>Metazoa</taxon>
        <taxon>Ecdysozoa</taxon>
        <taxon>Nematoda</taxon>
        <taxon>Chromadorea</taxon>
        <taxon>Rhabditida</taxon>
        <taxon>Rhabditina</taxon>
        <taxon>Rhabditomorpha</taxon>
        <taxon>Strongyloidea</taxon>
        <taxon>Metastrongylidae</taxon>
        <taxon>Angiostrongylus</taxon>
    </lineage>
</organism>
<dbReference type="WBParaSite" id="ACOC_0000977101-mRNA-1">
    <property type="protein sequence ID" value="ACOC_0000977101-mRNA-1"/>
    <property type="gene ID" value="ACOC_0000977101"/>
</dbReference>
<keyword evidence="2" id="KW-0812">Transmembrane</keyword>
<feature type="region of interest" description="Disordered" evidence="1">
    <location>
        <begin position="177"/>
        <end position="203"/>
    </location>
</feature>
<gene>
    <name evidence="3" type="ORF">ACOC_LOCUS9772</name>
</gene>